<dbReference type="GO" id="GO:0008299">
    <property type="term" value="P:isoprenoid biosynthetic process"/>
    <property type="evidence" value="ECO:0007669"/>
    <property type="project" value="UniProtKB-ARBA"/>
</dbReference>
<keyword evidence="4" id="KW-0479">Metal-binding</keyword>
<proteinExistence type="inferred from homology"/>
<accession>A0A6A6A3U6</accession>
<dbReference type="EMBL" id="ML977516">
    <property type="protein sequence ID" value="KAF2125587.1"/>
    <property type="molecule type" value="Genomic_DNA"/>
</dbReference>
<dbReference type="GO" id="GO:0046872">
    <property type="term" value="F:metal ion binding"/>
    <property type="evidence" value="ECO:0007669"/>
    <property type="project" value="UniProtKB-KW"/>
</dbReference>
<dbReference type="Gene3D" id="1.10.600.10">
    <property type="entry name" value="Farnesyl Diphosphate Synthase"/>
    <property type="match status" value="1"/>
</dbReference>
<gene>
    <name evidence="5" type="ORF">P153DRAFT_400389</name>
</gene>
<evidence type="ECO:0000256" key="1">
    <source>
        <dbReference type="ARBA" id="ARBA00001946"/>
    </source>
</evidence>
<dbReference type="GeneID" id="54412248"/>
<keyword evidence="4" id="KW-0456">Lyase</keyword>
<evidence type="ECO:0000256" key="4">
    <source>
        <dbReference type="RuleBase" id="RU366034"/>
    </source>
</evidence>
<dbReference type="OrthoDB" id="2861623at2759"/>
<sequence length="344" mass="39554">MAISVITSATKDHRPELIRRVRGQTIEVPDLLLIYAGWIVQKHDTTDQLRHNLEEWLKTYVPTEKERTKQRKVDSAFCAGHFFGRVPTDRFKILGSLVAWFFFWDDEVDCGSLTEDREKAEAYCDDAMTFIRSCLQPNMYNEPPAPGRLHNSGPFVEIGRAMQTGQSMEDRDRFARSLYDVEDYIEGRLVSVACEPCLTIMAWAYELSLPSWIWKHEATLRLFREVSMGSFLCNDIASLKKEIDDNEIDSLVPILIYHEGLTAQEAIDRVSNMAVLSWQDLLDAEQRLRIAVGGETERVQRDVELLIRGCKDILVGGLIFTFHAPRYLPKTAFDRDGRKFKVVL</sequence>
<dbReference type="InterPro" id="IPR008949">
    <property type="entry name" value="Isoprenoid_synthase_dom_sf"/>
</dbReference>
<dbReference type="EC" id="4.2.3.-" evidence="4"/>
<protein>
    <recommendedName>
        <fullName evidence="4">Terpene synthase</fullName>
        <ecNumber evidence="4">4.2.3.-</ecNumber>
    </recommendedName>
</protein>
<dbReference type="SUPFAM" id="SSF48576">
    <property type="entry name" value="Terpenoid synthases"/>
    <property type="match status" value="1"/>
</dbReference>
<evidence type="ECO:0000256" key="2">
    <source>
        <dbReference type="ARBA" id="ARBA00006333"/>
    </source>
</evidence>
<dbReference type="PANTHER" id="PTHR35201:SF4">
    <property type="entry name" value="BETA-PINACENE SYNTHASE-RELATED"/>
    <property type="match status" value="1"/>
</dbReference>
<dbReference type="SFLD" id="SFLDG01020">
    <property type="entry name" value="Terpene_Cyclase_Like_2"/>
    <property type="match status" value="1"/>
</dbReference>
<comment type="cofactor">
    <cofactor evidence="1 4">
        <name>Mg(2+)</name>
        <dbReference type="ChEBI" id="CHEBI:18420"/>
    </cofactor>
</comment>
<comment type="similarity">
    <text evidence="2 4">Belongs to the terpene synthase family.</text>
</comment>
<dbReference type="SFLD" id="SFLDS00005">
    <property type="entry name" value="Isoprenoid_Synthase_Type_I"/>
    <property type="match status" value="1"/>
</dbReference>
<reference evidence="5" key="1">
    <citation type="journal article" date="2020" name="Stud. Mycol.">
        <title>101 Dothideomycetes genomes: a test case for predicting lifestyles and emergence of pathogens.</title>
        <authorList>
            <person name="Haridas S."/>
            <person name="Albert R."/>
            <person name="Binder M."/>
            <person name="Bloem J."/>
            <person name="Labutti K."/>
            <person name="Salamov A."/>
            <person name="Andreopoulos B."/>
            <person name="Baker S."/>
            <person name="Barry K."/>
            <person name="Bills G."/>
            <person name="Bluhm B."/>
            <person name="Cannon C."/>
            <person name="Castanera R."/>
            <person name="Culley D."/>
            <person name="Daum C."/>
            <person name="Ezra D."/>
            <person name="Gonzalez J."/>
            <person name="Henrissat B."/>
            <person name="Kuo A."/>
            <person name="Liang C."/>
            <person name="Lipzen A."/>
            <person name="Lutzoni F."/>
            <person name="Magnuson J."/>
            <person name="Mondo S."/>
            <person name="Nolan M."/>
            <person name="Ohm R."/>
            <person name="Pangilinan J."/>
            <person name="Park H.-J."/>
            <person name="Ramirez L."/>
            <person name="Alfaro M."/>
            <person name="Sun H."/>
            <person name="Tritt A."/>
            <person name="Yoshinaga Y."/>
            <person name="Zwiers L.-H."/>
            <person name="Turgeon B."/>
            <person name="Goodwin S."/>
            <person name="Spatafora J."/>
            <person name="Crous P."/>
            <person name="Grigoriev I."/>
        </authorList>
    </citation>
    <scope>NUCLEOTIDE SEQUENCE</scope>
    <source>
        <strain evidence="5">CBS 119687</strain>
    </source>
</reference>
<dbReference type="AlphaFoldDB" id="A0A6A6A3U6"/>
<dbReference type="PANTHER" id="PTHR35201">
    <property type="entry name" value="TERPENE SYNTHASE"/>
    <property type="match status" value="1"/>
</dbReference>
<dbReference type="Proteomes" id="UP000799771">
    <property type="component" value="Unassembled WGS sequence"/>
</dbReference>
<name>A0A6A6A3U6_9PLEO</name>
<organism evidence="5 6">
    <name type="scientific">Dothidotthia symphoricarpi CBS 119687</name>
    <dbReference type="NCBI Taxonomy" id="1392245"/>
    <lineage>
        <taxon>Eukaryota</taxon>
        <taxon>Fungi</taxon>
        <taxon>Dikarya</taxon>
        <taxon>Ascomycota</taxon>
        <taxon>Pezizomycotina</taxon>
        <taxon>Dothideomycetes</taxon>
        <taxon>Pleosporomycetidae</taxon>
        <taxon>Pleosporales</taxon>
        <taxon>Dothidotthiaceae</taxon>
        <taxon>Dothidotthia</taxon>
    </lineage>
</organism>
<dbReference type="GO" id="GO:0010333">
    <property type="term" value="F:terpene synthase activity"/>
    <property type="evidence" value="ECO:0007669"/>
    <property type="project" value="InterPro"/>
</dbReference>
<dbReference type="RefSeq" id="XP_033519979.1">
    <property type="nucleotide sequence ID" value="XM_033671816.1"/>
</dbReference>
<evidence type="ECO:0000256" key="3">
    <source>
        <dbReference type="ARBA" id="ARBA00022842"/>
    </source>
</evidence>
<keyword evidence="6" id="KW-1185">Reference proteome</keyword>
<dbReference type="InterPro" id="IPR034686">
    <property type="entry name" value="Terpene_cyclase-like_2"/>
</dbReference>
<evidence type="ECO:0000313" key="6">
    <source>
        <dbReference type="Proteomes" id="UP000799771"/>
    </source>
</evidence>
<keyword evidence="3 4" id="KW-0460">Magnesium</keyword>
<dbReference type="Pfam" id="PF19086">
    <property type="entry name" value="Terpene_syn_C_2"/>
    <property type="match status" value="1"/>
</dbReference>
<evidence type="ECO:0000313" key="5">
    <source>
        <dbReference type="EMBL" id="KAF2125587.1"/>
    </source>
</evidence>